<dbReference type="EMBL" id="MFIE01000007">
    <property type="protein sequence ID" value="OGF83054.1"/>
    <property type="molecule type" value="Genomic_DNA"/>
</dbReference>
<gene>
    <name evidence="1" type="ORF">A3B18_02585</name>
</gene>
<organism evidence="1 2">
    <name type="scientific">Candidatus Giovannonibacteria bacterium RIFCSPLOWO2_01_FULL_46_13</name>
    <dbReference type="NCBI Taxonomy" id="1798352"/>
    <lineage>
        <taxon>Bacteria</taxon>
        <taxon>Candidatus Giovannoniibacteriota</taxon>
    </lineage>
</organism>
<sequence length="78" mass="9352">MEHLIIIKEENEGAFVRPKKLVRQLRDLTRDEWRKFFDELKEYSVARFPEGYEWRRDFSNSHAGVQIIGWEKQKGAAA</sequence>
<reference evidence="1 2" key="1">
    <citation type="journal article" date="2016" name="Nat. Commun.">
        <title>Thousands of microbial genomes shed light on interconnected biogeochemical processes in an aquifer system.</title>
        <authorList>
            <person name="Anantharaman K."/>
            <person name="Brown C.T."/>
            <person name="Hug L.A."/>
            <person name="Sharon I."/>
            <person name="Castelle C.J."/>
            <person name="Probst A.J."/>
            <person name="Thomas B.C."/>
            <person name="Singh A."/>
            <person name="Wilkins M.J."/>
            <person name="Karaoz U."/>
            <person name="Brodie E.L."/>
            <person name="Williams K.H."/>
            <person name="Hubbard S.S."/>
            <person name="Banfield J.F."/>
        </authorList>
    </citation>
    <scope>NUCLEOTIDE SEQUENCE [LARGE SCALE GENOMIC DNA]</scope>
</reference>
<comment type="caution">
    <text evidence="1">The sequence shown here is derived from an EMBL/GenBank/DDBJ whole genome shotgun (WGS) entry which is preliminary data.</text>
</comment>
<name>A0A1F5X595_9BACT</name>
<dbReference type="Proteomes" id="UP000178684">
    <property type="component" value="Unassembled WGS sequence"/>
</dbReference>
<dbReference type="AlphaFoldDB" id="A0A1F5X595"/>
<evidence type="ECO:0000313" key="2">
    <source>
        <dbReference type="Proteomes" id="UP000178684"/>
    </source>
</evidence>
<accession>A0A1F5X595</accession>
<protein>
    <submittedName>
        <fullName evidence="1">Uncharacterized protein</fullName>
    </submittedName>
</protein>
<evidence type="ECO:0000313" key="1">
    <source>
        <dbReference type="EMBL" id="OGF83054.1"/>
    </source>
</evidence>
<proteinExistence type="predicted"/>